<evidence type="ECO:0000256" key="1">
    <source>
        <dbReference type="SAM" id="MobiDB-lite"/>
    </source>
</evidence>
<evidence type="ECO:0000313" key="3">
    <source>
        <dbReference type="Proteomes" id="UP000306236"/>
    </source>
</evidence>
<accession>A0A4S5BLV0</accession>
<feature type="compositionally biased region" description="Basic and acidic residues" evidence="1">
    <location>
        <begin position="241"/>
        <end position="261"/>
    </location>
</feature>
<sequence length="261" mass="29426">MLLSEEEQYQQLEQTNDALRQGQYQTAERLAQQLSTSHIEDVAINGQRFLGLVYFHQQHYAQAWPIFKELASRTQSVSDWFNVVTSATLAGNLQQGTNAFENAIKAHEESLDTPGLSVASMHLYFACALRDQSAYEQAFEHVQILRALYEKLPQTDARLLDLRNFPRVDAVLDLMVDVLSQSGDIPEAQEWLLEFGGKLKGTPPELIDAAIARLLSLAPPKKPEAEPEPKQPLKPAAPTTPRDRQIPLPMELREDKDPRLD</sequence>
<dbReference type="InterPro" id="IPR011990">
    <property type="entry name" value="TPR-like_helical_dom_sf"/>
</dbReference>
<dbReference type="OrthoDB" id="8895978at2"/>
<gene>
    <name evidence="2" type="ORF">E8K88_13300</name>
</gene>
<evidence type="ECO:0008006" key="4">
    <source>
        <dbReference type="Google" id="ProtNLM"/>
    </source>
</evidence>
<dbReference type="Gene3D" id="1.25.40.10">
    <property type="entry name" value="Tetratricopeptide repeat domain"/>
    <property type="match status" value="1"/>
</dbReference>
<dbReference type="AlphaFoldDB" id="A0A4S5BLV0"/>
<proteinExistence type="predicted"/>
<evidence type="ECO:0000313" key="2">
    <source>
        <dbReference type="EMBL" id="THJ32003.1"/>
    </source>
</evidence>
<feature type="compositionally biased region" description="Basic and acidic residues" evidence="1">
    <location>
        <begin position="221"/>
        <end position="231"/>
    </location>
</feature>
<keyword evidence="3" id="KW-1185">Reference proteome</keyword>
<dbReference type="RefSeq" id="WP_136407168.1">
    <property type="nucleotide sequence ID" value="NZ_JARXRQ010000013.1"/>
</dbReference>
<reference evidence="2 3" key="1">
    <citation type="submission" date="2019-04" db="EMBL/GenBank/DDBJ databases">
        <title>Lampropedia sp YIM MLB12 draf genome.</title>
        <authorList>
            <person name="Wang Y.-X."/>
        </authorList>
    </citation>
    <scope>NUCLEOTIDE SEQUENCE [LARGE SCALE GENOMIC DNA]</scope>
    <source>
        <strain evidence="2 3">YIM MLB12</strain>
    </source>
</reference>
<dbReference type="Proteomes" id="UP000306236">
    <property type="component" value="Unassembled WGS sequence"/>
</dbReference>
<dbReference type="SUPFAM" id="SSF48452">
    <property type="entry name" value="TPR-like"/>
    <property type="match status" value="1"/>
</dbReference>
<organism evidence="2 3">
    <name type="scientific">Lampropedia aestuarii</name>
    <dbReference type="NCBI Taxonomy" id="2562762"/>
    <lineage>
        <taxon>Bacteria</taxon>
        <taxon>Pseudomonadati</taxon>
        <taxon>Pseudomonadota</taxon>
        <taxon>Betaproteobacteria</taxon>
        <taxon>Burkholderiales</taxon>
        <taxon>Comamonadaceae</taxon>
        <taxon>Lampropedia</taxon>
    </lineage>
</organism>
<protein>
    <recommendedName>
        <fullName evidence="4">Tetratricopeptide repeat protein</fullName>
    </recommendedName>
</protein>
<name>A0A4S5BLV0_9BURK</name>
<feature type="region of interest" description="Disordered" evidence="1">
    <location>
        <begin position="218"/>
        <end position="261"/>
    </location>
</feature>
<dbReference type="EMBL" id="SSWX01000018">
    <property type="protein sequence ID" value="THJ32003.1"/>
    <property type="molecule type" value="Genomic_DNA"/>
</dbReference>
<comment type="caution">
    <text evidence="2">The sequence shown here is derived from an EMBL/GenBank/DDBJ whole genome shotgun (WGS) entry which is preliminary data.</text>
</comment>